<evidence type="ECO:0000256" key="1">
    <source>
        <dbReference type="SAM" id="Phobius"/>
    </source>
</evidence>
<keyword evidence="3" id="KW-1185">Reference proteome</keyword>
<evidence type="ECO:0000313" key="2">
    <source>
        <dbReference type="EMBL" id="AWG42479.1"/>
    </source>
</evidence>
<gene>
    <name evidence="2" type="ORF">CR532_00410</name>
</gene>
<dbReference type="Proteomes" id="UP000244655">
    <property type="component" value="Chromosome"/>
</dbReference>
<keyword evidence="1" id="KW-1133">Transmembrane helix</keyword>
<feature type="transmembrane region" description="Helical" evidence="1">
    <location>
        <begin position="142"/>
        <end position="162"/>
    </location>
</feature>
<keyword evidence="1" id="KW-0812">Transmembrane</keyword>
<dbReference type="EMBL" id="CP025785">
    <property type="protein sequence ID" value="AWG42479.1"/>
    <property type="molecule type" value="Genomic_DNA"/>
</dbReference>
<dbReference type="RefSeq" id="WP_108728877.1">
    <property type="nucleotide sequence ID" value="NZ_CP025785.1"/>
</dbReference>
<dbReference type="OrthoDB" id="350131at2"/>
<protein>
    <submittedName>
        <fullName evidence="2">Uncharacterized protein</fullName>
    </submittedName>
</protein>
<evidence type="ECO:0000313" key="3">
    <source>
        <dbReference type="Proteomes" id="UP000244655"/>
    </source>
</evidence>
<keyword evidence="1" id="KW-0472">Membrane</keyword>
<organism evidence="2 3">
    <name type="scientific">Candidatus Borreliella tachyglossi</name>
    <dbReference type="NCBI Taxonomy" id="1964448"/>
    <lineage>
        <taxon>Bacteria</taxon>
        <taxon>Pseudomonadati</taxon>
        <taxon>Spirochaetota</taxon>
        <taxon>Spirochaetia</taxon>
        <taxon>Spirochaetales</taxon>
        <taxon>Borreliaceae</taxon>
        <taxon>Borreliella</taxon>
    </lineage>
</organism>
<dbReference type="AlphaFoldDB" id="A0A2S1LW02"/>
<accession>A0A2S1LW02</accession>
<reference evidence="2 3" key="1">
    <citation type="submission" date="2018-01" db="EMBL/GenBank/DDBJ databases">
        <title>Genome sequence of Borrelia tachyglossi.</title>
        <authorList>
            <person name="Gofton A.W."/>
        </authorList>
    </citation>
    <scope>NUCLEOTIDE SEQUENCE [LARGE SCALE GENOMIC DNA]</scope>
    <source>
        <strain evidence="2 3">Bc-F10-1268</strain>
    </source>
</reference>
<name>A0A2S1LW02_9SPIR</name>
<proteinExistence type="predicted"/>
<sequence>MSRTSEERVKIYLSKLSNYKNRILKERNIKNIIARSDVSENDIENIEIRFSKSYDRAQKLERLGEIRASLRELEGSYLYVLHNKSMFGSFLNLYEKLAKRTSDREIYKKLMHLSLQAREFGIMSGINLRDYYESRKLKHRSLILFLSLILIGIISFATYVTVQPFLGGYEELSGGEKVIQEAIVQGLPSITRASDLIVESANLDISASALYHVEVEDAKVLVFEDAHAYQLKAGVISDKEAIKRVSYGVTVYDDLGKPMFNKVFEKASDFPNKWSKGVYVPIDFIYNLSKEIKGHPKKIVLDIRLIEFFNEVDNTFSVNLDTSSSILNFKYLGSYFNEFFGIYEANSLIEVYNNLKDDIKSLEVEVAYMSGEGNVIRSLRRKLISEANSFLKPYSRQSFSLKTIFPKEIYPNIREELSSIKIVNVVTR</sequence>